<organism evidence="2 3">
    <name type="scientific">Actinoplanes auranticolor</name>
    <dbReference type="NCBI Taxonomy" id="47988"/>
    <lineage>
        <taxon>Bacteria</taxon>
        <taxon>Bacillati</taxon>
        <taxon>Actinomycetota</taxon>
        <taxon>Actinomycetes</taxon>
        <taxon>Micromonosporales</taxon>
        <taxon>Micromonosporaceae</taxon>
        <taxon>Actinoplanes</taxon>
    </lineage>
</organism>
<dbReference type="EMBL" id="BOQL01000056">
    <property type="protein sequence ID" value="GIM75366.1"/>
    <property type="molecule type" value="Genomic_DNA"/>
</dbReference>
<sequence>MADAGDESQGTRQVWRRAAPSAEAVSGEGKPRRCGGDLDIEERYQLMKERRRKRKEAEALEREQDETQAKEAARRARDGEDVDEDKAAERFRNDRYAVKLLQQDNAAWGGGGAGPGDIG</sequence>
<evidence type="ECO:0000313" key="2">
    <source>
        <dbReference type="EMBL" id="GIM75366.1"/>
    </source>
</evidence>
<keyword evidence="3" id="KW-1185">Reference proteome</keyword>
<dbReference type="AlphaFoldDB" id="A0A919SPN0"/>
<protein>
    <submittedName>
        <fullName evidence="2">Uncharacterized protein</fullName>
    </submittedName>
</protein>
<feature type="region of interest" description="Disordered" evidence="1">
    <location>
        <begin position="1"/>
        <end position="95"/>
    </location>
</feature>
<evidence type="ECO:0000313" key="3">
    <source>
        <dbReference type="Proteomes" id="UP000681340"/>
    </source>
</evidence>
<name>A0A919SPN0_9ACTN</name>
<accession>A0A919SPN0</accession>
<dbReference type="RefSeq" id="WP_212992437.1">
    <property type="nucleotide sequence ID" value="NZ_BAABEA010000033.1"/>
</dbReference>
<proteinExistence type="predicted"/>
<gene>
    <name evidence="2" type="ORF">Aau02nite_65580</name>
</gene>
<evidence type="ECO:0000256" key="1">
    <source>
        <dbReference type="SAM" id="MobiDB-lite"/>
    </source>
</evidence>
<feature type="compositionally biased region" description="Basic and acidic residues" evidence="1">
    <location>
        <begin position="55"/>
        <end position="95"/>
    </location>
</feature>
<dbReference type="Proteomes" id="UP000681340">
    <property type="component" value="Unassembled WGS sequence"/>
</dbReference>
<comment type="caution">
    <text evidence="2">The sequence shown here is derived from an EMBL/GenBank/DDBJ whole genome shotgun (WGS) entry which is preliminary data.</text>
</comment>
<feature type="compositionally biased region" description="Basic and acidic residues" evidence="1">
    <location>
        <begin position="29"/>
        <end position="48"/>
    </location>
</feature>
<reference evidence="2" key="1">
    <citation type="submission" date="2021-03" db="EMBL/GenBank/DDBJ databases">
        <title>Whole genome shotgun sequence of Actinoplanes auranticolor NBRC 12245.</title>
        <authorList>
            <person name="Komaki H."/>
            <person name="Tamura T."/>
        </authorList>
    </citation>
    <scope>NUCLEOTIDE SEQUENCE</scope>
    <source>
        <strain evidence="2">NBRC 12245</strain>
    </source>
</reference>